<dbReference type="PANTHER" id="PTHR43976">
    <property type="entry name" value="SHORT CHAIN DEHYDROGENASE"/>
    <property type="match status" value="1"/>
</dbReference>
<sequence length="284" mass="30226">MSKTFLVTGVSTGLGLAIARRALAAGHRVAGTVRTDQHAAAFQSLDAERARAFILDLTDEDRIEPTVRAAEAALGPIEVLVANAGYGVEGTFEESPMADLRRQFEVNVFGTVATMKAVLPGMRERRGGHIFVITSMGGMTTFPGLSFYEGSKHAMEGITEGLAQEVAQFGVRVTAVAPGAFATDWAGRSLARAPRGIPDYDELFDPIRARRRALAGQGIGDPDRAGQAILTVLEADTPPVHLLLGSDALRLVTAGRRRVQNDIDTWKDLSLSTDRPDGGVTVSS</sequence>
<dbReference type="NCBIfam" id="NF004824">
    <property type="entry name" value="PRK06180.1"/>
    <property type="match status" value="1"/>
</dbReference>
<protein>
    <submittedName>
        <fullName evidence="4">Oxidoreductase</fullName>
    </submittedName>
</protein>
<evidence type="ECO:0000256" key="2">
    <source>
        <dbReference type="ARBA" id="ARBA00023002"/>
    </source>
</evidence>
<comment type="caution">
    <text evidence="4">The sequence shown here is derived from an EMBL/GenBank/DDBJ whole genome shotgun (WGS) entry which is preliminary data.</text>
</comment>
<dbReference type="Gene3D" id="3.40.50.720">
    <property type="entry name" value="NAD(P)-binding Rossmann-like Domain"/>
    <property type="match status" value="1"/>
</dbReference>
<keyword evidence="2" id="KW-0560">Oxidoreductase</keyword>
<organism evidence="4 5">
    <name type="scientific">Actinoallomurus liliacearum</name>
    <dbReference type="NCBI Taxonomy" id="1080073"/>
    <lineage>
        <taxon>Bacteria</taxon>
        <taxon>Bacillati</taxon>
        <taxon>Actinomycetota</taxon>
        <taxon>Actinomycetes</taxon>
        <taxon>Streptosporangiales</taxon>
        <taxon>Thermomonosporaceae</taxon>
        <taxon>Actinoallomurus</taxon>
    </lineage>
</organism>
<name>A0ABP8TDR1_9ACTN</name>
<keyword evidence="5" id="KW-1185">Reference proteome</keyword>
<dbReference type="RefSeq" id="WP_345347956.1">
    <property type="nucleotide sequence ID" value="NZ_BAABHJ010000002.1"/>
</dbReference>
<comment type="similarity">
    <text evidence="1 3">Belongs to the short-chain dehydrogenases/reductases (SDR) family.</text>
</comment>
<dbReference type="SUPFAM" id="SSF51735">
    <property type="entry name" value="NAD(P)-binding Rossmann-fold domains"/>
    <property type="match status" value="1"/>
</dbReference>
<gene>
    <name evidence="4" type="ORF">GCM10023195_06570</name>
</gene>
<reference evidence="5" key="1">
    <citation type="journal article" date="2019" name="Int. J. Syst. Evol. Microbiol.">
        <title>The Global Catalogue of Microorganisms (GCM) 10K type strain sequencing project: providing services to taxonomists for standard genome sequencing and annotation.</title>
        <authorList>
            <consortium name="The Broad Institute Genomics Platform"/>
            <consortium name="The Broad Institute Genome Sequencing Center for Infectious Disease"/>
            <person name="Wu L."/>
            <person name="Ma J."/>
        </authorList>
    </citation>
    <scope>NUCLEOTIDE SEQUENCE [LARGE SCALE GENOMIC DNA]</scope>
    <source>
        <strain evidence="5">JCM 17938</strain>
    </source>
</reference>
<proteinExistence type="inferred from homology"/>
<dbReference type="EMBL" id="BAABHJ010000002">
    <property type="protein sequence ID" value="GAA4602232.1"/>
    <property type="molecule type" value="Genomic_DNA"/>
</dbReference>
<dbReference type="PRINTS" id="PR00080">
    <property type="entry name" value="SDRFAMILY"/>
</dbReference>
<evidence type="ECO:0000256" key="1">
    <source>
        <dbReference type="ARBA" id="ARBA00006484"/>
    </source>
</evidence>
<dbReference type="InterPro" id="IPR051911">
    <property type="entry name" value="SDR_oxidoreductase"/>
</dbReference>
<dbReference type="InterPro" id="IPR036291">
    <property type="entry name" value="NAD(P)-bd_dom_sf"/>
</dbReference>
<evidence type="ECO:0000313" key="4">
    <source>
        <dbReference type="EMBL" id="GAA4602232.1"/>
    </source>
</evidence>
<evidence type="ECO:0000256" key="3">
    <source>
        <dbReference type="RuleBase" id="RU000363"/>
    </source>
</evidence>
<dbReference type="InterPro" id="IPR002347">
    <property type="entry name" value="SDR_fam"/>
</dbReference>
<dbReference type="Pfam" id="PF00106">
    <property type="entry name" value="adh_short"/>
    <property type="match status" value="1"/>
</dbReference>
<dbReference type="Proteomes" id="UP001500212">
    <property type="component" value="Unassembled WGS sequence"/>
</dbReference>
<dbReference type="PANTHER" id="PTHR43976:SF16">
    <property type="entry name" value="SHORT-CHAIN DEHYDROGENASE_REDUCTASE FAMILY PROTEIN"/>
    <property type="match status" value="1"/>
</dbReference>
<dbReference type="CDD" id="cd05374">
    <property type="entry name" value="17beta-HSD-like_SDR_c"/>
    <property type="match status" value="1"/>
</dbReference>
<dbReference type="PRINTS" id="PR00081">
    <property type="entry name" value="GDHRDH"/>
</dbReference>
<evidence type="ECO:0000313" key="5">
    <source>
        <dbReference type="Proteomes" id="UP001500212"/>
    </source>
</evidence>
<accession>A0ABP8TDR1</accession>